<organism evidence="2 4">
    <name type="scientific">Crotalaria pallida</name>
    <name type="common">Smooth rattlebox</name>
    <name type="synonym">Crotalaria striata</name>
    <dbReference type="NCBI Taxonomy" id="3830"/>
    <lineage>
        <taxon>Eukaryota</taxon>
        <taxon>Viridiplantae</taxon>
        <taxon>Streptophyta</taxon>
        <taxon>Embryophyta</taxon>
        <taxon>Tracheophyta</taxon>
        <taxon>Spermatophyta</taxon>
        <taxon>Magnoliopsida</taxon>
        <taxon>eudicotyledons</taxon>
        <taxon>Gunneridae</taxon>
        <taxon>Pentapetalae</taxon>
        <taxon>rosids</taxon>
        <taxon>fabids</taxon>
        <taxon>Fabales</taxon>
        <taxon>Fabaceae</taxon>
        <taxon>Papilionoideae</taxon>
        <taxon>50 kb inversion clade</taxon>
        <taxon>genistoids sensu lato</taxon>
        <taxon>core genistoids</taxon>
        <taxon>Crotalarieae</taxon>
        <taxon>Crotalaria</taxon>
    </lineage>
</organism>
<keyword evidence="4" id="KW-1185">Reference proteome</keyword>
<evidence type="ECO:0000256" key="1">
    <source>
        <dbReference type="SAM" id="SignalP"/>
    </source>
</evidence>
<feature type="chain" id="PRO_5044711140" evidence="1">
    <location>
        <begin position="17"/>
        <end position="101"/>
    </location>
</feature>
<sequence>MILACLCFMILNLAHELDLSIYVIDIDKFLAVELERDGNKTLKKEEEEWQKELESVRNQHALDVAALLSTTQKLQRIRAEKAEILSAELTRLKALLDSQKP</sequence>
<dbReference type="AlphaFoldDB" id="A0AAN9E3J8"/>
<proteinExistence type="predicted"/>
<name>A0AAN9E3J8_CROPI</name>
<comment type="caution">
    <text evidence="2">The sequence shown here is derived from an EMBL/GenBank/DDBJ whole genome shotgun (WGS) entry which is preliminary data.</text>
</comment>
<dbReference type="Proteomes" id="UP001372338">
    <property type="component" value="Unassembled WGS sequence"/>
</dbReference>
<evidence type="ECO:0000313" key="2">
    <source>
        <dbReference type="EMBL" id="KAK7245794.1"/>
    </source>
</evidence>
<keyword evidence="1" id="KW-0732">Signal</keyword>
<feature type="signal peptide" evidence="1">
    <location>
        <begin position="1"/>
        <end position="16"/>
    </location>
</feature>
<reference evidence="2 4" key="1">
    <citation type="submission" date="2024-01" db="EMBL/GenBank/DDBJ databases">
        <title>The genomes of 5 underutilized Papilionoideae crops provide insights into root nodulation and disease resistanc.</title>
        <authorList>
            <person name="Yuan L."/>
        </authorList>
    </citation>
    <scope>NUCLEOTIDE SEQUENCE [LARGE SCALE GENOMIC DNA]</scope>
    <source>
        <strain evidence="2">ZHUSHIDOU_FW_LH</strain>
        <tissue evidence="2">Leaf</tissue>
    </source>
</reference>
<evidence type="ECO:0000313" key="4">
    <source>
        <dbReference type="Proteomes" id="UP001372338"/>
    </source>
</evidence>
<accession>A0AAN9E3J8</accession>
<gene>
    <name evidence="3" type="ORF">RIF29_17779</name>
    <name evidence="2" type="ORF">RIF29_40644</name>
</gene>
<dbReference type="EMBL" id="JAYWIO010000008">
    <property type="protein sequence ID" value="KAK7245794.1"/>
    <property type="molecule type" value="Genomic_DNA"/>
</dbReference>
<dbReference type="EMBL" id="JAYWIO010000003">
    <property type="protein sequence ID" value="KAK7276636.1"/>
    <property type="molecule type" value="Genomic_DNA"/>
</dbReference>
<protein>
    <submittedName>
        <fullName evidence="2">Uncharacterized protein</fullName>
    </submittedName>
</protein>
<evidence type="ECO:0000313" key="3">
    <source>
        <dbReference type="EMBL" id="KAK7276636.1"/>
    </source>
</evidence>